<dbReference type="SUPFAM" id="SSF51735">
    <property type="entry name" value="NAD(P)-binding Rossmann-fold domains"/>
    <property type="match status" value="1"/>
</dbReference>
<dbReference type="Proteomes" id="UP000321440">
    <property type="component" value="Unassembled WGS sequence"/>
</dbReference>
<dbReference type="Gene3D" id="3.40.50.720">
    <property type="entry name" value="NAD(P)-binding Rossmann-like Domain"/>
    <property type="match status" value="2"/>
</dbReference>
<dbReference type="FunFam" id="3.40.50.720:FF:000462">
    <property type="entry name" value="Glyoxylate reductase (NADP+)"/>
    <property type="match status" value="1"/>
</dbReference>
<dbReference type="InterPro" id="IPR036291">
    <property type="entry name" value="NAD(P)-bd_dom_sf"/>
</dbReference>
<dbReference type="InterPro" id="IPR050223">
    <property type="entry name" value="D-isomer_2-hydroxyacid_DH"/>
</dbReference>
<name>A0A511W7J6_9BACI</name>
<dbReference type="PROSITE" id="PS00065">
    <property type="entry name" value="D_2_HYDROXYACID_DH_1"/>
    <property type="match status" value="1"/>
</dbReference>
<evidence type="ECO:0000256" key="1">
    <source>
        <dbReference type="ARBA" id="ARBA00005854"/>
    </source>
</evidence>
<dbReference type="CDD" id="cd05301">
    <property type="entry name" value="GDH"/>
    <property type="match status" value="1"/>
</dbReference>
<evidence type="ECO:0000256" key="2">
    <source>
        <dbReference type="ARBA" id="ARBA00023002"/>
    </source>
</evidence>
<evidence type="ECO:0000313" key="7">
    <source>
        <dbReference type="Proteomes" id="UP000321440"/>
    </source>
</evidence>
<dbReference type="EMBL" id="BJYA01000023">
    <property type="protein sequence ID" value="GEN47017.1"/>
    <property type="molecule type" value="Genomic_DNA"/>
</dbReference>
<comment type="similarity">
    <text evidence="1 3">Belongs to the D-isomer specific 2-hydroxyacid dehydrogenase family.</text>
</comment>
<dbReference type="InterPro" id="IPR006140">
    <property type="entry name" value="D-isomer_DH_NAD-bd"/>
</dbReference>
<evidence type="ECO:0000259" key="5">
    <source>
        <dbReference type="Pfam" id="PF02826"/>
    </source>
</evidence>
<evidence type="ECO:0000259" key="4">
    <source>
        <dbReference type="Pfam" id="PF00389"/>
    </source>
</evidence>
<keyword evidence="2 3" id="KW-0560">Oxidoreductase</keyword>
<dbReference type="PANTHER" id="PTHR10996:SF283">
    <property type="entry name" value="GLYOXYLATE_HYDROXYPYRUVATE REDUCTASE B"/>
    <property type="match status" value="1"/>
</dbReference>
<organism evidence="6 7">
    <name type="scientific">Alkalibacillus haloalkaliphilus</name>
    <dbReference type="NCBI Taxonomy" id="94136"/>
    <lineage>
        <taxon>Bacteria</taxon>
        <taxon>Bacillati</taxon>
        <taxon>Bacillota</taxon>
        <taxon>Bacilli</taxon>
        <taxon>Bacillales</taxon>
        <taxon>Bacillaceae</taxon>
        <taxon>Alkalibacillus</taxon>
    </lineage>
</organism>
<dbReference type="PANTHER" id="PTHR10996">
    <property type="entry name" value="2-HYDROXYACID DEHYDROGENASE-RELATED"/>
    <property type="match status" value="1"/>
</dbReference>
<dbReference type="PROSITE" id="PS00671">
    <property type="entry name" value="D_2_HYDROXYACID_DH_3"/>
    <property type="match status" value="1"/>
</dbReference>
<dbReference type="Pfam" id="PF02826">
    <property type="entry name" value="2-Hacid_dh_C"/>
    <property type="match status" value="1"/>
</dbReference>
<evidence type="ECO:0000256" key="3">
    <source>
        <dbReference type="RuleBase" id="RU003719"/>
    </source>
</evidence>
<dbReference type="RefSeq" id="WP_146818334.1">
    <property type="nucleotide sequence ID" value="NZ_BJYA01000023.1"/>
</dbReference>
<dbReference type="GO" id="GO:0051287">
    <property type="term" value="F:NAD binding"/>
    <property type="evidence" value="ECO:0007669"/>
    <property type="project" value="InterPro"/>
</dbReference>
<keyword evidence="7" id="KW-1185">Reference proteome</keyword>
<dbReference type="GO" id="GO:0016618">
    <property type="term" value="F:hydroxypyruvate reductase [NAD(P)H] activity"/>
    <property type="evidence" value="ECO:0007669"/>
    <property type="project" value="TreeGrafter"/>
</dbReference>
<sequence>MSKPFVYITRKISNDVVKDLEEYFTVEMWQEEEEVVPRDVLLNKAKQADAILSMLTDSIDEELLSQSNNLKVVANMAVGYDNIDVESAKRHQVTVTNTPDVLTDTTADLTFTLLMATARRLPEAVDYIKDDLWKSWSPYMLAGSDIHHKTLGIVGLGSIGQAVAKRATGFDMNVIYYNRSRKEEVESQLGIQYTSFDELLEQSDFVVCMTPLTTETEGLFNEETFNKMKNTAIFINSSRGGVVNEDDLYHALKQGDIKAAGLDVFQNEPIRADHPLLSLNEVVALPHIGSSSVETRTEMMKLAARNIKKVLNGEEPVTPV</sequence>
<protein>
    <submittedName>
        <fullName evidence="6">D-glycerate dehydrogenase</fullName>
    </submittedName>
</protein>
<dbReference type="GO" id="GO:0005829">
    <property type="term" value="C:cytosol"/>
    <property type="evidence" value="ECO:0007669"/>
    <property type="project" value="TreeGrafter"/>
</dbReference>
<reference evidence="6 7" key="1">
    <citation type="submission" date="2019-07" db="EMBL/GenBank/DDBJ databases">
        <title>Whole genome shotgun sequence of Alkalibacillus haloalkaliphilus NBRC 103110.</title>
        <authorList>
            <person name="Hosoyama A."/>
            <person name="Uohara A."/>
            <person name="Ohji S."/>
            <person name="Ichikawa N."/>
        </authorList>
    </citation>
    <scope>NUCLEOTIDE SEQUENCE [LARGE SCALE GENOMIC DNA]</scope>
    <source>
        <strain evidence="6 7">NBRC 103110</strain>
    </source>
</reference>
<dbReference type="GO" id="GO:0030267">
    <property type="term" value="F:glyoxylate reductase (NADPH) activity"/>
    <property type="evidence" value="ECO:0007669"/>
    <property type="project" value="TreeGrafter"/>
</dbReference>
<accession>A0A511W7J6</accession>
<feature type="domain" description="D-isomer specific 2-hydroxyacid dehydrogenase catalytic" evidence="4">
    <location>
        <begin position="6"/>
        <end position="320"/>
    </location>
</feature>
<dbReference type="InterPro" id="IPR029753">
    <property type="entry name" value="D-isomer_DH_CS"/>
</dbReference>
<proteinExistence type="inferred from homology"/>
<gene>
    <name evidence="6" type="ORF">AHA02nite_27930</name>
</gene>
<feature type="domain" description="D-isomer specific 2-hydroxyacid dehydrogenase NAD-binding" evidence="5">
    <location>
        <begin position="112"/>
        <end position="289"/>
    </location>
</feature>
<dbReference type="SUPFAM" id="SSF52283">
    <property type="entry name" value="Formate/glycerate dehydrogenase catalytic domain-like"/>
    <property type="match status" value="1"/>
</dbReference>
<dbReference type="InterPro" id="IPR006139">
    <property type="entry name" value="D-isomer_2_OHA_DH_cat_dom"/>
</dbReference>
<comment type="caution">
    <text evidence="6">The sequence shown here is derived from an EMBL/GenBank/DDBJ whole genome shotgun (WGS) entry which is preliminary data.</text>
</comment>
<dbReference type="InterPro" id="IPR029752">
    <property type="entry name" value="D-isomer_DH_CS1"/>
</dbReference>
<dbReference type="AlphaFoldDB" id="A0A511W7J6"/>
<dbReference type="OrthoDB" id="9805416at2"/>
<dbReference type="Pfam" id="PF00389">
    <property type="entry name" value="2-Hacid_dh"/>
    <property type="match status" value="1"/>
</dbReference>
<evidence type="ECO:0000313" key="6">
    <source>
        <dbReference type="EMBL" id="GEN47017.1"/>
    </source>
</evidence>